<dbReference type="InterPro" id="IPR024079">
    <property type="entry name" value="MetalloPept_cat_dom_sf"/>
</dbReference>
<protein>
    <recommendedName>
        <fullName evidence="2">Apple domain-containing protein</fullName>
    </recommendedName>
</protein>
<evidence type="ECO:0000313" key="4">
    <source>
        <dbReference type="Proteomes" id="UP000244755"/>
    </source>
</evidence>
<dbReference type="Gene3D" id="3.40.390.10">
    <property type="entry name" value="Collagenase (Catalytic Domain)"/>
    <property type="match status" value="1"/>
</dbReference>
<proteinExistence type="predicted"/>
<dbReference type="AlphaFoldDB" id="A0A2R4WGM2"/>
<dbReference type="SUPFAM" id="SSF55486">
    <property type="entry name" value="Metalloproteases ('zincins'), catalytic domain"/>
    <property type="match status" value="1"/>
</dbReference>
<accession>A0A2R4WGM2</accession>
<dbReference type="OrthoDB" id="9178925at2"/>
<name>A0A2R4WGM2_9HYPH</name>
<evidence type="ECO:0000259" key="2">
    <source>
        <dbReference type="Pfam" id="PF14295"/>
    </source>
</evidence>
<organism evidence="3 4">
    <name type="scientific">Methylobacterium currus</name>
    <dbReference type="NCBI Taxonomy" id="2051553"/>
    <lineage>
        <taxon>Bacteria</taxon>
        <taxon>Pseudomonadati</taxon>
        <taxon>Pseudomonadota</taxon>
        <taxon>Alphaproteobacteria</taxon>
        <taxon>Hyphomicrobiales</taxon>
        <taxon>Methylobacteriaceae</taxon>
        <taxon>Methylobacterium</taxon>
    </lineage>
</organism>
<dbReference type="KEGG" id="mee:DA075_06885"/>
<dbReference type="Pfam" id="PF13688">
    <property type="entry name" value="Reprolysin_5"/>
    <property type="match status" value="1"/>
</dbReference>
<dbReference type="GO" id="GO:0008237">
    <property type="term" value="F:metallopeptidase activity"/>
    <property type="evidence" value="ECO:0007669"/>
    <property type="project" value="InterPro"/>
</dbReference>
<evidence type="ECO:0000256" key="1">
    <source>
        <dbReference type="SAM" id="MobiDB-lite"/>
    </source>
</evidence>
<dbReference type="Proteomes" id="UP000244755">
    <property type="component" value="Chromosome 1"/>
</dbReference>
<reference evidence="3 4" key="1">
    <citation type="submission" date="2018-04" db="EMBL/GenBank/DDBJ databases">
        <title>Methylobacterium sp. PR1016A genome.</title>
        <authorList>
            <person name="Park W."/>
        </authorList>
    </citation>
    <scope>NUCLEOTIDE SEQUENCE [LARGE SCALE GENOMIC DNA]</scope>
    <source>
        <strain evidence="3 4">PR1016A</strain>
    </source>
</reference>
<feature type="domain" description="Apple" evidence="2">
    <location>
        <begin position="477"/>
        <end position="527"/>
    </location>
</feature>
<feature type="region of interest" description="Disordered" evidence="1">
    <location>
        <begin position="220"/>
        <end position="248"/>
    </location>
</feature>
<dbReference type="Pfam" id="PF14295">
    <property type="entry name" value="PAN_4"/>
    <property type="match status" value="3"/>
</dbReference>
<dbReference type="EMBL" id="CP028843">
    <property type="protein sequence ID" value="AWB20678.1"/>
    <property type="molecule type" value="Genomic_DNA"/>
</dbReference>
<sequence length="689" mass="75199">MYSLCKSNKFENYRQNAHIDYDLARRDAKHISDDNEEDAEMKHHHASSPYARLAALAMIDWPSRRRRFRFADWPHPAVLALCLFFMGSFVAHAQELFSPLPANQLQDATPAQQQAIEKLRQRATTQSLDLVRVDINALRNDSLQVSVPNAASFKIDKRNEETRSPGDFTWYGTLSGVPGQATLIVHGDNITGSIQDQGTLYRIEPVGNGVHALIKVDEKRFPPEHPPSFQQKERRGDIQAPTVAQDSPAGDARTRIDILVAYTASARGAVSDINTTIQLAVAEANQSYINSRINIRLNVVDSLELAYSEAGKSFDTILADFASNATIKNRRNTSKADMSIMIVNQSDYCGLADAIMATEATAFAIVHYDCATGYYSFAHELGHLQGARHDPATDSTNTPFAYGHGLQHLSPTPAWRTIMAYACSGGCPRLQYWSNPDVQYNGIAMGSTASNNNARVLNATAATVAAFRNAGYPEENIDRPGLDYRNFSLAQADPGLCLNACDGEAQCKAWTYVRPGVQGPQARCWLKSNVPPAVANSCCTSGAKNMEYSLDRPGLDYRSFDLAQADANLCSNACNGEAQCKAWTYVRPGVQGPKARCWLKNKVPAAMASSCCTSGVKGLEYSTDRPGLDYRNVVLAQADANLCLSACNGEAQCKAWTYVRPGVQGPQARCWLKSNVPAPVASACCTSGH</sequence>
<feature type="domain" description="Apple" evidence="2">
    <location>
        <begin position="623"/>
        <end position="673"/>
    </location>
</feature>
<keyword evidence="4" id="KW-1185">Reference proteome</keyword>
<dbReference type="Gene3D" id="3.50.4.10">
    <property type="entry name" value="Hepatocyte Growth Factor"/>
    <property type="match status" value="3"/>
</dbReference>
<gene>
    <name evidence="3" type="ORF">DA075_06885</name>
</gene>
<dbReference type="InterPro" id="IPR003609">
    <property type="entry name" value="Pan_app"/>
</dbReference>
<feature type="domain" description="Apple" evidence="2">
    <location>
        <begin position="551"/>
        <end position="600"/>
    </location>
</feature>
<evidence type="ECO:0000313" key="3">
    <source>
        <dbReference type="EMBL" id="AWB20678.1"/>
    </source>
</evidence>